<dbReference type="EMBL" id="JABBWK010000333">
    <property type="protein sequence ID" value="KAG1885342.1"/>
    <property type="molecule type" value="Genomic_DNA"/>
</dbReference>
<sequence>MQNARANAKLRGRKRTNTSGSLSNTKPLPQSLIALAALPLPDSFLFQQAYSGSELIDESDVFQWDKPPPYDSPPPPNSPHEARFTRNLVDVMHGRQCRLEEE</sequence>
<dbReference type="RefSeq" id="XP_041216403.1">
    <property type="nucleotide sequence ID" value="XM_041376326.1"/>
</dbReference>
<dbReference type="Proteomes" id="UP001195769">
    <property type="component" value="Unassembled WGS sequence"/>
</dbReference>
<gene>
    <name evidence="2" type="ORF">F5891DRAFT_969809</name>
</gene>
<protein>
    <submittedName>
        <fullName evidence="2">Uncharacterized protein</fullName>
    </submittedName>
</protein>
<comment type="caution">
    <text evidence="2">The sequence shown here is derived from an EMBL/GenBank/DDBJ whole genome shotgun (WGS) entry which is preliminary data.</text>
</comment>
<evidence type="ECO:0000313" key="2">
    <source>
        <dbReference type="EMBL" id="KAG1885342.1"/>
    </source>
</evidence>
<organism evidence="2 3">
    <name type="scientific">Suillus fuscotomentosus</name>
    <dbReference type="NCBI Taxonomy" id="1912939"/>
    <lineage>
        <taxon>Eukaryota</taxon>
        <taxon>Fungi</taxon>
        <taxon>Dikarya</taxon>
        <taxon>Basidiomycota</taxon>
        <taxon>Agaricomycotina</taxon>
        <taxon>Agaricomycetes</taxon>
        <taxon>Agaricomycetidae</taxon>
        <taxon>Boletales</taxon>
        <taxon>Suillineae</taxon>
        <taxon>Suillaceae</taxon>
        <taxon>Suillus</taxon>
    </lineage>
</organism>
<dbReference type="GeneID" id="64670624"/>
<feature type="compositionally biased region" description="Pro residues" evidence="1">
    <location>
        <begin position="66"/>
        <end position="78"/>
    </location>
</feature>
<name>A0AAD4DNB0_9AGAM</name>
<evidence type="ECO:0000313" key="3">
    <source>
        <dbReference type="Proteomes" id="UP001195769"/>
    </source>
</evidence>
<reference evidence="2" key="1">
    <citation type="journal article" date="2020" name="New Phytol.">
        <title>Comparative genomics reveals dynamic genome evolution in host specialist ectomycorrhizal fungi.</title>
        <authorList>
            <person name="Lofgren L.A."/>
            <person name="Nguyen N.H."/>
            <person name="Vilgalys R."/>
            <person name="Ruytinx J."/>
            <person name="Liao H.L."/>
            <person name="Branco S."/>
            <person name="Kuo A."/>
            <person name="LaButti K."/>
            <person name="Lipzen A."/>
            <person name="Andreopoulos W."/>
            <person name="Pangilinan J."/>
            <person name="Riley R."/>
            <person name="Hundley H."/>
            <person name="Na H."/>
            <person name="Barry K."/>
            <person name="Grigoriev I.V."/>
            <person name="Stajich J.E."/>
            <person name="Kennedy P.G."/>
        </authorList>
    </citation>
    <scope>NUCLEOTIDE SEQUENCE</scope>
    <source>
        <strain evidence="2">FC203</strain>
    </source>
</reference>
<accession>A0AAD4DNB0</accession>
<feature type="region of interest" description="Disordered" evidence="1">
    <location>
        <begin position="61"/>
        <end position="80"/>
    </location>
</feature>
<evidence type="ECO:0000256" key="1">
    <source>
        <dbReference type="SAM" id="MobiDB-lite"/>
    </source>
</evidence>
<feature type="region of interest" description="Disordered" evidence="1">
    <location>
        <begin position="1"/>
        <end position="26"/>
    </location>
</feature>
<feature type="non-terminal residue" evidence="2">
    <location>
        <position position="102"/>
    </location>
</feature>
<feature type="compositionally biased region" description="Polar residues" evidence="1">
    <location>
        <begin position="17"/>
        <end position="26"/>
    </location>
</feature>
<dbReference type="AlphaFoldDB" id="A0AAD4DNB0"/>
<proteinExistence type="predicted"/>
<keyword evidence="3" id="KW-1185">Reference proteome</keyword>